<dbReference type="Pfam" id="PF02810">
    <property type="entry name" value="SEC-C"/>
    <property type="match status" value="1"/>
</dbReference>
<proteinExistence type="predicted"/>
<evidence type="ECO:0000313" key="2">
    <source>
        <dbReference type="Proteomes" id="UP000518829"/>
    </source>
</evidence>
<dbReference type="InterPro" id="IPR016135">
    <property type="entry name" value="UBQ-conjugating_enzyme/RWD"/>
</dbReference>
<dbReference type="SUPFAM" id="SSF54495">
    <property type="entry name" value="UBC-like"/>
    <property type="match status" value="1"/>
</dbReference>
<organism evidence="1 2">
    <name type="scientific">Listeria farberi</name>
    <dbReference type="NCBI Taxonomy" id="2713500"/>
    <lineage>
        <taxon>Bacteria</taxon>
        <taxon>Bacillati</taxon>
        <taxon>Bacillota</taxon>
        <taxon>Bacilli</taxon>
        <taxon>Bacillales</taxon>
        <taxon>Listeriaceae</taxon>
        <taxon>Listeria</taxon>
    </lineage>
</organism>
<keyword evidence="2" id="KW-1185">Reference proteome</keyword>
<comment type="caution">
    <text evidence="1">The sequence shown here is derived from an EMBL/GenBank/DDBJ whole genome shotgun (WGS) entry which is preliminary data.</text>
</comment>
<evidence type="ECO:0000313" key="1">
    <source>
        <dbReference type="EMBL" id="MBC1376321.1"/>
    </source>
</evidence>
<reference evidence="1 2" key="1">
    <citation type="submission" date="2020-03" db="EMBL/GenBank/DDBJ databases">
        <title>Soil Listeria distribution.</title>
        <authorList>
            <person name="Liao J."/>
            <person name="Wiedmann M."/>
        </authorList>
    </citation>
    <scope>NUCLEOTIDE SEQUENCE [LARGE SCALE GENOMIC DNA]</scope>
    <source>
        <strain evidence="1 2">FSL L7-1699</strain>
    </source>
</reference>
<dbReference type="Proteomes" id="UP000518829">
    <property type="component" value="Unassembled WGS sequence"/>
</dbReference>
<dbReference type="EMBL" id="JAARPH010000004">
    <property type="protein sequence ID" value="MBC1376321.1"/>
    <property type="molecule type" value="Genomic_DNA"/>
</dbReference>
<dbReference type="InterPro" id="IPR004027">
    <property type="entry name" value="SEC_C_motif"/>
</dbReference>
<dbReference type="CDD" id="cd00195">
    <property type="entry name" value="UBCc_UEV"/>
    <property type="match status" value="1"/>
</dbReference>
<dbReference type="SUPFAM" id="SSF103642">
    <property type="entry name" value="Sec-C motif"/>
    <property type="match status" value="1"/>
</dbReference>
<dbReference type="RefSeq" id="WP_181326444.1">
    <property type="nucleotide sequence ID" value="NZ_JAARPH010000004.1"/>
</dbReference>
<gene>
    <name evidence="1" type="ORF">HB839_12375</name>
</gene>
<sequence length="215" mass="25038">MIDLSSVKKIFNSIDGVKITSFVDNKKSITILFYFDARVLINGANFLIDYRLRIDIPKNYPLNLPQVFEYEEKQINNFPHINSDSNGTFCLGTDLDIRRKLKPDYSLSKYISLIAEFLGIYEYYKKYNVFPYGDRSHGKMGILETYKEIFNVTTSQQVTSLMQITKLKNGSRNKKCPCNSGMKFKDCHWNIMNTIFSNPLELSQMKKDFILLKRG</sequence>
<dbReference type="Gene3D" id="3.10.450.50">
    <property type="match status" value="1"/>
</dbReference>
<name>A0ABR6SPZ9_9LIST</name>
<accession>A0ABR6SPZ9</accession>
<protein>
    <submittedName>
        <fullName evidence="1">Uncharacterized protein</fullName>
    </submittedName>
</protein>